<dbReference type="RefSeq" id="WP_204071683.1">
    <property type="nucleotide sequence ID" value="NZ_BAABHI010000012.1"/>
</dbReference>
<evidence type="ECO:0000313" key="3">
    <source>
        <dbReference type="Proteomes" id="UP000622547"/>
    </source>
</evidence>
<evidence type="ECO:0000313" key="2">
    <source>
        <dbReference type="EMBL" id="GII35971.1"/>
    </source>
</evidence>
<evidence type="ECO:0000256" key="1">
    <source>
        <dbReference type="SAM" id="Phobius"/>
    </source>
</evidence>
<accession>A0A8J3U292</accession>
<protein>
    <recommendedName>
        <fullName evidence="4">DUF3592 domain-containing protein</fullName>
    </recommendedName>
</protein>
<dbReference type="Proteomes" id="UP000622547">
    <property type="component" value="Unassembled WGS sequence"/>
</dbReference>
<name>A0A8J3U292_9ACTN</name>
<keyword evidence="1" id="KW-0472">Membrane</keyword>
<comment type="caution">
    <text evidence="2">The sequence shown here is derived from an EMBL/GenBank/DDBJ whole genome shotgun (WGS) entry which is preliminary data.</text>
</comment>
<keyword evidence="1" id="KW-1133">Transmembrane helix</keyword>
<organism evidence="2 3">
    <name type="scientific">Planotetraspora phitsanulokensis</name>
    <dbReference type="NCBI Taxonomy" id="575192"/>
    <lineage>
        <taxon>Bacteria</taxon>
        <taxon>Bacillati</taxon>
        <taxon>Actinomycetota</taxon>
        <taxon>Actinomycetes</taxon>
        <taxon>Streptosporangiales</taxon>
        <taxon>Streptosporangiaceae</taxon>
        <taxon>Planotetraspora</taxon>
    </lineage>
</organism>
<dbReference type="AlphaFoldDB" id="A0A8J3U292"/>
<sequence>MNVPSTQYADLSFWGRFSSMRGVVAILLILAAIGFAVGARNDFTRTYRVREHGLEATAVVSYFSRAGRYQPDEPVISYRTREGAWVIARVSWSRWAGPPVSGSVRQIRYDPADPKGNVIDCRASVDA</sequence>
<keyword evidence="1" id="KW-0812">Transmembrane</keyword>
<proteinExistence type="predicted"/>
<evidence type="ECO:0008006" key="4">
    <source>
        <dbReference type="Google" id="ProtNLM"/>
    </source>
</evidence>
<dbReference type="EMBL" id="BOOP01000003">
    <property type="protein sequence ID" value="GII35971.1"/>
    <property type="molecule type" value="Genomic_DNA"/>
</dbReference>
<keyword evidence="3" id="KW-1185">Reference proteome</keyword>
<feature type="transmembrane region" description="Helical" evidence="1">
    <location>
        <begin position="20"/>
        <end position="39"/>
    </location>
</feature>
<gene>
    <name evidence="2" type="ORF">Pph01_09740</name>
</gene>
<reference evidence="2 3" key="1">
    <citation type="submission" date="2021-01" db="EMBL/GenBank/DDBJ databases">
        <title>Whole genome shotgun sequence of Planotetraspora phitsanulokensis NBRC 104273.</title>
        <authorList>
            <person name="Komaki H."/>
            <person name="Tamura T."/>
        </authorList>
    </citation>
    <scope>NUCLEOTIDE SEQUENCE [LARGE SCALE GENOMIC DNA]</scope>
    <source>
        <strain evidence="2 3">NBRC 104273</strain>
    </source>
</reference>